<evidence type="ECO:0000313" key="6">
    <source>
        <dbReference type="EMBL" id="TRY78190.1"/>
    </source>
</evidence>
<dbReference type="EMBL" id="VCGU01000003">
    <property type="protein sequence ID" value="TRY78190.1"/>
    <property type="molecule type" value="Genomic_DNA"/>
</dbReference>
<dbReference type="AlphaFoldDB" id="A0A553PKI5"/>
<evidence type="ECO:0000256" key="3">
    <source>
        <dbReference type="ARBA" id="ARBA00023242"/>
    </source>
</evidence>
<evidence type="ECO:0000256" key="4">
    <source>
        <dbReference type="SAM" id="Coils"/>
    </source>
</evidence>
<dbReference type="STRING" id="6832.A0A553PKI5"/>
<dbReference type="GO" id="GO:0005634">
    <property type="term" value="C:nucleus"/>
    <property type="evidence" value="ECO:0007669"/>
    <property type="project" value="UniProtKB-SubCell"/>
</dbReference>
<feature type="domain" description="Suppressor of forked" evidence="5">
    <location>
        <begin position="259"/>
        <end position="479"/>
    </location>
</feature>
<dbReference type="PANTHER" id="PTHR19980">
    <property type="entry name" value="RNA CLEAVAGE STIMULATION FACTOR"/>
    <property type="match status" value="1"/>
</dbReference>
<dbReference type="Pfam" id="PF05843">
    <property type="entry name" value="Suf"/>
    <property type="match status" value="2"/>
</dbReference>
<name>A0A553PKI5_TIGCA</name>
<dbReference type="SMART" id="SM00386">
    <property type="entry name" value="HAT"/>
    <property type="match status" value="9"/>
</dbReference>
<comment type="caution">
    <text evidence="6">The sequence shown here is derived from an EMBL/GenBank/DDBJ whole genome shotgun (WGS) entry which is preliminary data.</text>
</comment>
<dbReference type="InterPro" id="IPR003107">
    <property type="entry name" value="HAT"/>
</dbReference>
<dbReference type="GO" id="GO:0003729">
    <property type="term" value="F:mRNA binding"/>
    <property type="evidence" value="ECO:0007669"/>
    <property type="project" value="TreeGrafter"/>
</dbReference>
<feature type="domain" description="Suppressor of forked" evidence="5">
    <location>
        <begin position="19"/>
        <end position="249"/>
    </location>
</feature>
<dbReference type="Gene3D" id="1.25.40.1040">
    <property type="match status" value="2"/>
</dbReference>
<evidence type="ECO:0000313" key="7">
    <source>
        <dbReference type="Proteomes" id="UP000318571"/>
    </source>
</evidence>
<feature type="coiled-coil region" evidence="4">
    <location>
        <begin position="432"/>
        <end position="459"/>
    </location>
</feature>
<keyword evidence="4" id="KW-0175">Coiled coil</keyword>
<reference evidence="6 7" key="1">
    <citation type="journal article" date="2018" name="Nat. Ecol. Evol.">
        <title>Genomic signatures of mitonuclear coevolution across populations of Tigriopus californicus.</title>
        <authorList>
            <person name="Barreto F.S."/>
            <person name="Watson E.T."/>
            <person name="Lima T.G."/>
            <person name="Willett C.S."/>
            <person name="Edmands S."/>
            <person name="Li W."/>
            <person name="Burton R.S."/>
        </authorList>
    </citation>
    <scope>NUCLEOTIDE SEQUENCE [LARGE SCALE GENOMIC DNA]</scope>
    <source>
        <strain evidence="6 7">San Diego</strain>
    </source>
</reference>
<dbReference type="InterPro" id="IPR045243">
    <property type="entry name" value="Rna14-like"/>
</dbReference>
<protein>
    <recommendedName>
        <fullName evidence="5">Suppressor of forked domain-containing protein</fullName>
    </recommendedName>
</protein>
<sequence>MQTQELFTKQIQGLDPQRVHNALTKLQEDQYDLEAWSLVIKDAQSRKIEESRDTFERLVSVFPTSGRFWKQYIEQETRSRNFERVEKLFTRCLIKVLNIDLWKTYLNYVKETKSMLPNYKEKMAQAYDFALDKMGMDIASYPIWNDYVTFLKNVEAVGSYAENQKIMAIRKVYHRGVINPMINIENLWKNYVVFEQGINPILAEKMTNERSRDYMNARRVAKEYEACTRGLNKSTPCVPPTGTQDELKQDVDASKMYLDQASTMYERAKSSVLKNSLLLHFAYADFEEQQMRFEKVNQIYQSYLEIKEIDPTLCYIQYMKFSHRTEGKNASRLIFKKAREDPRVSHHVFVAAALMEYYCTKDQKIASNVFELGFKRYKANEEYILAYIDYLSHLNEDNNTRVLFERALSSGSLKAEQQIDIWNKFLEFEANIGDMTTIIKVAQRRAQALEQEFGEMSATSQLIDRYKFLELYPCSKDELTILGYKAIGSQKIPHGMALSKEILPIQANGVGPSVVTDHDTVTRPDTGMMTPFKPKVKWIPGEHRVPGGGFPMPPAAAELCQNLPPPQSFQGPFVVVDRLMELFTHISLPDKLEGKMRNR</sequence>
<keyword evidence="7" id="KW-1185">Reference proteome</keyword>
<dbReference type="PANTHER" id="PTHR19980:SF0">
    <property type="entry name" value="CLEAVAGE STIMULATION FACTOR SUBUNIT 3"/>
    <property type="match status" value="1"/>
</dbReference>
<proteinExistence type="predicted"/>
<evidence type="ECO:0000256" key="2">
    <source>
        <dbReference type="ARBA" id="ARBA00022737"/>
    </source>
</evidence>
<dbReference type="InterPro" id="IPR008847">
    <property type="entry name" value="Suf"/>
</dbReference>
<accession>A0A553PKI5</accession>
<organism evidence="6 7">
    <name type="scientific">Tigriopus californicus</name>
    <name type="common">Marine copepod</name>
    <dbReference type="NCBI Taxonomy" id="6832"/>
    <lineage>
        <taxon>Eukaryota</taxon>
        <taxon>Metazoa</taxon>
        <taxon>Ecdysozoa</taxon>
        <taxon>Arthropoda</taxon>
        <taxon>Crustacea</taxon>
        <taxon>Multicrustacea</taxon>
        <taxon>Hexanauplia</taxon>
        <taxon>Copepoda</taxon>
        <taxon>Harpacticoida</taxon>
        <taxon>Harpacticidae</taxon>
        <taxon>Tigriopus</taxon>
    </lineage>
</organism>
<dbReference type="OMA" id="CFRGPFV"/>
<keyword evidence="3" id="KW-0539">Nucleus</keyword>
<evidence type="ECO:0000259" key="5">
    <source>
        <dbReference type="Pfam" id="PF05843"/>
    </source>
</evidence>
<comment type="subcellular location">
    <subcellularLocation>
        <location evidence="1">Nucleus</location>
    </subcellularLocation>
</comment>
<evidence type="ECO:0000256" key="1">
    <source>
        <dbReference type="ARBA" id="ARBA00004123"/>
    </source>
</evidence>
<dbReference type="Proteomes" id="UP000318571">
    <property type="component" value="Chromosome 11"/>
</dbReference>
<gene>
    <name evidence="6" type="ORF">TCAL_04266</name>
</gene>
<dbReference type="SUPFAM" id="SSF48452">
    <property type="entry name" value="TPR-like"/>
    <property type="match status" value="1"/>
</dbReference>
<dbReference type="GO" id="GO:0031124">
    <property type="term" value="P:mRNA 3'-end processing"/>
    <property type="evidence" value="ECO:0007669"/>
    <property type="project" value="InterPro"/>
</dbReference>
<dbReference type="InterPro" id="IPR011990">
    <property type="entry name" value="TPR-like_helical_dom_sf"/>
</dbReference>
<keyword evidence="2" id="KW-0677">Repeat</keyword>